<dbReference type="Proteomes" id="UP000306147">
    <property type="component" value="Unassembled WGS sequence"/>
</dbReference>
<accession>A0A4S1XFS6</accession>
<gene>
    <name evidence="1" type="ORF">E5A73_04635</name>
</gene>
<comment type="caution">
    <text evidence="1">The sequence shown here is derived from an EMBL/GenBank/DDBJ whole genome shotgun (WGS) entry which is preliminary data.</text>
</comment>
<evidence type="ECO:0008006" key="3">
    <source>
        <dbReference type="Google" id="ProtNLM"/>
    </source>
</evidence>
<dbReference type="Gene3D" id="3.40.50.300">
    <property type="entry name" value="P-loop containing nucleotide triphosphate hydrolases"/>
    <property type="match status" value="1"/>
</dbReference>
<protein>
    <recommendedName>
        <fullName evidence="3">KAP NTPase domain-containing protein</fullName>
    </recommendedName>
</protein>
<evidence type="ECO:0000313" key="1">
    <source>
        <dbReference type="EMBL" id="TGX54747.1"/>
    </source>
</evidence>
<name>A0A4S1XFS6_9SPHN</name>
<reference evidence="1 2" key="1">
    <citation type="submission" date="2019-04" db="EMBL/GenBank/DDBJ databases">
        <title>Sphingomonas psychrotolerans sp. nov., isolated from soil in the Tianshan Mountains, Xinjiang, China.</title>
        <authorList>
            <person name="Luo Y."/>
            <person name="Sheng H."/>
        </authorList>
    </citation>
    <scope>NUCLEOTIDE SEQUENCE [LARGE SCALE GENOMIC DNA]</scope>
    <source>
        <strain evidence="1 2">ZFGT-11</strain>
    </source>
</reference>
<dbReference type="InterPro" id="IPR027417">
    <property type="entry name" value="P-loop_NTPase"/>
</dbReference>
<proteinExistence type="predicted"/>
<dbReference type="OrthoDB" id="88903at2"/>
<sequence>MSTQLARQEMHRFLADTRPGVLSVSGRWGVGKTFGWRQALQEMRQNGNFPRERYAYVSVFGLRNIDALKAAIFQSTVKLDSTEVQPSIASFRELVNSATNYAEAGSRKGLNAIVTGISALPWVGKASELILPGAALLIRNQLICIDDLERAGSGLDLADILGFVSSLREEKDCKVVLLLNEEGFNEARDKDFRTHLEKVVDQAVRYTPTPEEAAGTALDISNPLDKLLAQRTKILGITNIRVIKRIRSFLSFIEADLAQLHPVVMEETVAGLALLGWAVFEPMLAPPLDSIRQRNEYSAYFPKEETSPEEAECNALLDRYGFTHMSEFDDVILAGLTAGGFDLEAVRREAAVLHEAAGKADVHQALRRPWEILEGGFGDDESSFKAALIESIENHGSDLGVGQVDGIVKHLRELDADDEADGLIKVFVEANAGKSRGFFDIKQHHLSEAPDVNLAKALEDKLSGLTLDHDPKSILAKIDEDGSWGPSDTDFLASMSEKDYVHLLQSLKGKELSAVVRIGLRFSRLEGDDPACSIIGDKMLAALEELGKRSRLNAIRVRPYLPRKRQPNAPSDVDSNG</sequence>
<keyword evidence="2" id="KW-1185">Reference proteome</keyword>
<dbReference type="RefSeq" id="WP_135962643.1">
    <property type="nucleotide sequence ID" value="NZ_SRXT01000002.1"/>
</dbReference>
<evidence type="ECO:0000313" key="2">
    <source>
        <dbReference type="Proteomes" id="UP000306147"/>
    </source>
</evidence>
<dbReference type="EMBL" id="SRXT01000002">
    <property type="protein sequence ID" value="TGX54747.1"/>
    <property type="molecule type" value="Genomic_DNA"/>
</dbReference>
<organism evidence="1 2">
    <name type="scientific">Sphingomonas gei</name>
    <dbReference type="NCBI Taxonomy" id="1395960"/>
    <lineage>
        <taxon>Bacteria</taxon>
        <taxon>Pseudomonadati</taxon>
        <taxon>Pseudomonadota</taxon>
        <taxon>Alphaproteobacteria</taxon>
        <taxon>Sphingomonadales</taxon>
        <taxon>Sphingomonadaceae</taxon>
        <taxon>Sphingomonas</taxon>
    </lineage>
</organism>
<dbReference type="AlphaFoldDB" id="A0A4S1XFS6"/>